<keyword evidence="1" id="KW-0472">Membrane</keyword>
<sequence>MCCSEFGSCGGSYKYNLGWALIVLGVVGFILAVIADGVYAGYPFAGVHHISAPIWGGIFIIVAGGLAVRGEKSPDNACLSIALLVMSIFGIIAAFGIFVIAAAGQGIDGIRCDQFVSGPCDRDGGTPHEIDGQIIYTHRCSDYWSDNWYDLFPDWRSVNCWGVRILHILQILLGLAETVLMFIVSVRTCRGACRNCCDGTQQPPRLVASPMQDSSEPNPVRTPHWRCPHPLYQNLHLIT</sequence>
<dbReference type="AlphaFoldDB" id="C3XWE0"/>
<accession>C3XWE0</accession>
<feature type="transmembrane region" description="Helical" evidence="1">
    <location>
        <begin position="17"/>
        <end position="35"/>
    </location>
</feature>
<name>C3XWE0_BRAFL</name>
<proteinExistence type="predicted"/>
<evidence type="ECO:0000313" key="2">
    <source>
        <dbReference type="EMBL" id="EEN67674.1"/>
    </source>
</evidence>
<evidence type="ECO:0000256" key="1">
    <source>
        <dbReference type="SAM" id="Phobius"/>
    </source>
</evidence>
<protein>
    <recommendedName>
        <fullName evidence="3">Tetraspanin</fullName>
    </recommendedName>
</protein>
<dbReference type="EMBL" id="GG666471">
    <property type="protein sequence ID" value="EEN67674.1"/>
    <property type="molecule type" value="Genomic_DNA"/>
</dbReference>
<dbReference type="PANTHER" id="PTHR23320">
    <property type="entry name" value="MEMBRANE-SPANNING 4-DOMAINS SUBFAMILY A MS4A -RELATED"/>
    <property type="match status" value="1"/>
</dbReference>
<feature type="transmembrane region" description="Helical" evidence="1">
    <location>
        <begin position="80"/>
        <end position="103"/>
    </location>
</feature>
<dbReference type="PANTHER" id="PTHR23320:SF165">
    <property type="entry name" value="MARVEL DOMAIN-CONTAINING PROTEIN"/>
    <property type="match status" value="1"/>
</dbReference>
<feature type="transmembrane region" description="Helical" evidence="1">
    <location>
        <begin position="161"/>
        <end position="184"/>
    </location>
</feature>
<evidence type="ECO:0008006" key="3">
    <source>
        <dbReference type="Google" id="ProtNLM"/>
    </source>
</evidence>
<gene>
    <name evidence="2" type="ORF">BRAFLDRAFT_63660</name>
</gene>
<keyword evidence="1" id="KW-1133">Transmembrane helix</keyword>
<organism>
    <name type="scientific">Branchiostoma floridae</name>
    <name type="common">Florida lancelet</name>
    <name type="synonym">Amphioxus</name>
    <dbReference type="NCBI Taxonomy" id="7739"/>
    <lineage>
        <taxon>Eukaryota</taxon>
        <taxon>Metazoa</taxon>
        <taxon>Chordata</taxon>
        <taxon>Cephalochordata</taxon>
        <taxon>Leptocardii</taxon>
        <taxon>Amphioxiformes</taxon>
        <taxon>Branchiostomatidae</taxon>
        <taxon>Branchiostoma</taxon>
    </lineage>
</organism>
<dbReference type="InParanoid" id="C3XWE0"/>
<dbReference type="InterPro" id="IPR030417">
    <property type="entry name" value="MS4A"/>
</dbReference>
<reference evidence="2" key="1">
    <citation type="journal article" date="2008" name="Nature">
        <title>The amphioxus genome and the evolution of the chordate karyotype.</title>
        <authorList>
            <consortium name="US DOE Joint Genome Institute (JGI-PGF)"/>
            <person name="Putnam N.H."/>
            <person name="Butts T."/>
            <person name="Ferrier D.E.K."/>
            <person name="Furlong R.F."/>
            <person name="Hellsten U."/>
            <person name="Kawashima T."/>
            <person name="Robinson-Rechavi M."/>
            <person name="Shoguchi E."/>
            <person name="Terry A."/>
            <person name="Yu J.-K."/>
            <person name="Benito-Gutierrez E.L."/>
            <person name="Dubchak I."/>
            <person name="Garcia-Fernandez J."/>
            <person name="Gibson-Brown J.J."/>
            <person name="Grigoriev I.V."/>
            <person name="Horton A.C."/>
            <person name="de Jong P.J."/>
            <person name="Jurka J."/>
            <person name="Kapitonov V.V."/>
            <person name="Kohara Y."/>
            <person name="Kuroki Y."/>
            <person name="Lindquist E."/>
            <person name="Lucas S."/>
            <person name="Osoegawa K."/>
            <person name="Pennacchio L.A."/>
            <person name="Salamov A.A."/>
            <person name="Satou Y."/>
            <person name="Sauka-Spengler T."/>
            <person name="Schmutz J."/>
            <person name="Shin-I T."/>
            <person name="Toyoda A."/>
            <person name="Bronner-Fraser M."/>
            <person name="Fujiyama A."/>
            <person name="Holland L.Z."/>
            <person name="Holland P.W.H."/>
            <person name="Satoh N."/>
            <person name="Rokhsar D.S."/>
        </authorList>
    </citation>
    <scope>NUCLEOTIDE SEQUENCE [LARGE SCALE GENOMIC DNA]</scope>
    <source>
        <strain evidence="2">S238N-H82</strain>
        <tissue evidence="2">Testes</tissue>
    </source>
</reference>
<feature type="transmembrane region" description="Helical" evidence="1">
    <location>
        <begin position="47"/>
        <end position="68"/>
    </location>
</feature>
<keyword evidence="1" id="KW-0812">Transmembrane</keyword>